<dbReference type="EMBL" id="CADCUI010000075">
    <property type="protein sequence ID" value="CAA9364055.1"/>
    <property type="molecule type" value="Genomic_DNA"/>
</dbReference>
<protein>
    <submittedName>
        <fullName evidence="1">Uncharacterized protein</fullName>
    </submittedName>
</protein>
<proteinExistence type="predicted"/>
<gene>
    <name evidence="1" type="ORF">AVDCRST_MAG34-2672</name>
</gene>
<accession>A0A6J4MN38</accession>
<name>A0A6J4MN38_9ACTN</name>
<feature type="non-terminal residue" evidence="1">
    <location>
        <position position="147"/>
    </location>
</feature>
<feature type="non-terminal residue" evidence="1">
    <location>
        <position position="1"/>
    </location>
</feature>
<dbReference type="AlphaFoldDB" id="A0A6J4MN38"/>
<reference evidence="1" key="1">
    <citation type="submission" date="2020-02" db="EMBL/GenBank/DDBJ databases">
        <authorList>
            <person name="Meier V. D."/>
        </authorList>
    </citation>
    <scope>NUCLEOTIDE SEQUENCE</scope>
    <source>
        <strain evidence="1">AVDCRST_MAG34</strain>
    </source>
</reference>
<evidence type="ECO:0000313" key="1">
    <source>
        <dbReference type="EMBL" id="CAA9364055.1"/>
    </source>
</evidence>
<organism evidence="1">
    <name type="scientific">uncultured Nocardioidaceae bacterium</name>
    <dbReference type="NCBI Taxonomy" id="253824"/>
    <lineage>
        <taxon>Bacteria</taxon>
        <taxon>Bacillati</taxon>
        <taxon>Actinomycetota</taxon>
        <taxon>Actinomycetes</taxon>
        <taxon>Propionibacteriales</taxon>
        <taxon>Nocardioidaceae</taxon>
        <taxon>environmental samples</taxon>
    </lineage>
</organism>
<sequence>GGGVVYRATPWAPHGDGRLVTGTPVHGCAQGAGVIRRHRPHLRPVRRRADAVASGGGQERLVRQRPRALLGGLQGAVLGHQHRVHRGAGRRRAGHLGMVVQRPALDRSRHRLPGRLDPVVRRRGSSAPLRHVLRHRRLPRARRPQQL</sequence>